<dbReference type="EMBL" id="GBXM01055135">
    <property type="protein sequence ID" value="JAH53442.1"/>
    <property type="molecule type" value="Transcribed_RNA"/>
</dbReference>
<sequence length="41" mass="4779">MQSIGSIMKILECHLIVPIDCIKTPHSASHYMRIFHTRELK</sequence>
<reference evidence="1" key="1">
    <citation type="submission" date="2014-11" db="EMBL/GenBank/DDBJ databases">
        <authorList>
            <person name="Amaro Gonzalez C."/>
        </authorList>
    </citation>
    <scope>NUCLEOTIDE SEQUENCE</scope>
</reference>
<reference evidence="1" key="2">
    <citation type="journal article" date="2015" name="Fish Shellfish Immunol.">
        <title>Early steps in the European eel (Anguilla anguilla)-Vibrio vulnificus interaction in the gills: Role of the RtxA13 toxin.</title>
        <authorList>
            <person name="Callol A."/>
            <person name="Pajuelo D."/>
            <person name="Ebbesson L."/>
            <person name="Teles M."/>
            <person name="MacKenzie S."/>
            <person name="Amaro C."/>
        </authorList>
    </citation>
    <scope>NUCLEOTIDE SEQUENCE</scope>
</reference>
<accession>A0A0E9TJ17</accession>
<evidence type="ECO:0000313" key="1">
    <source>
        <dbReference type="EMBL" id="JAH53442.1"/>
    </source>
</evidence>
<protein>
    <submittedName>
        <fullName evidence="1">Uncharacterized protein</fullName>
    </submittedName>
</protein>
<dbReference type="AlphaFoldDB" id="A0A0E9TJ17"/>
<name>A0A0E9TJ17_ANGAN</name>
<organism evidence="1">
    <name type="scientific">Anguilla anguilla</name>
    <name type="common">European freshwater eel</name>
    <name type="synonym">Muraena anguilla</name>
    <dbReference type="NCBI Taxonomy" id="7936"/>
    <lineage>
        <taxon>Eukaryota</taxon>
        <taxon>Metazoa</taxon>
        <taxon>Chordata</taxon>
        <taxon>Craniata</taxon>
        <taxon>Vertebrata</taxon>
        <taxon>Euteleostomi</taxon>
        <taxon>Actinopterygii</taxon>
        <taxon>Neopterygii</taxon>
        <taxon>Teleostei</taxon>
        <taxon>Anguilliformes</taxon>
        <taxon>Anguillidae</taxon>
        <taxon>Anguilla</taxon>
    </lineage>
</organism>
<proteinExistence type="predicted"/>